<reference evidence="1" key="1">
    <citation type="submission" date="2018-04" db="EMBL/GenBank/DDBJ databases">
        <title>Whole genome sequencing of Hypsizygus marmoreus.</title>
        <authorList>
            <person name="Choi I.-G."/>
            <person name="Min B."/>
            <person name="Kim J.-G."/>
            <person name="Kim S."/>
            <person name="Oh Y.-L."/>
            <person name="Kong W.-S."/>
            <person name="Park H."/>
            <person name="Jeong J."/>
            <person name="Song E.-S."/>
        </authorList>
    </citation>
    <scope>NUCLEOTIDE SEQUENCE [LARGE SCALE GENOMIC DNA]</scope>
    <source>
        <strain evidence="1">51987-8</strain>
    </source>
</reference>
<dbReference type="AlphaFoldDB" id="A0A369K2J8"/>
<keyword evidence="2" id="KW-1185">Reference proteome</keyword>
<evidence type="ECO:0000313" key="1">
    <source>
        <dbReference type="EMBL" id="RDB25984.1"/>
    </source>
</evidence>
<organism evidence="1 2">
    <name type="scientific">Hypsizygus marmoreus</name>
    <name type="common">White beech mushroom</name>
    <name type="synonym">Agaricus marmoreus</name>
    <dbReference type="NCBI Taxonomy" id="39966"/>
    <lineage>
        <taxon>Eukaryota</taxon>
        <taxon>Fungi</taxon>
        <taxon>Dikarya</taxon>
        <taxon>Basidiomycota</taxon>
        <taxon>Agaricomycotina</taxon>
        <taxon>Agaricomycetes</taxon>
        <taxon>Agaricomycetidae</taxon>
        <taxon>Agaricales</taxon>
        <taxon>Tricholomatineae</taxon>
        <taxon>Lyophyllaceae</taxon>
        <taxon>Hypsizygus</taxon>
    </lineage>
</organism>
<comment type="caution">
    <text evidence="1">The sequence shown here is derived from an EMBL/GenBank/DDBJ whole genome shotgun (WGS) entry which is preliminary data.</text>
</comment>
<dbReference type="Proteomes" id="UP000076154">
    <property type="component" value="Unassembled WGS sequence"/>
</dbReference>
<dbReference type="EMBL" id="LUEZ02000040">
    <property type="protein sequence ID" value="RDB25984.1"/>
    <property type="molecule type" value="Genomic_DNA"/>
</dbReference>
<proteinExistence type="predicted"/>
<accession>A0A369K2J8</accession>
<protein>
    <submittedName>
        <fullName evidence="1">Uncharacterized protein</fullName>
    </submittedName>
</protein>
<dbReference type="InParanoid" id="A0A369K2J8"/>
<name>A0A369K2J8_HYPMA</name>
<sequence length="98" mass="11181">MGTTTVVLSFKAFDQQETTNKTTNLATKHLTLISAWRGWHHLHIHTALQLDHNQWLVQEPCPNRDTSGARRFGLWMHSTSHFLPGQVKLAYLPLGAEH</sequence>
<gene>
    <name evidence="1" type="ORF">Hypma_006723</name>
</gene>
<evidence type="ECO:0000313" key="2">
    <source>
        <dbReference type="Proteomes" id="UP000076154"/>
    </source>
</evidence>